<evidence type="ECO:0000313" key="1">
    <source>
        <dbReference type="EMBL" id="VAW60048.1"/>
    </source>
</evidence>
<protein>
    <submittedName>
        <fullName evidence="1">Uncharacterized protein</fullName>
    </submittedName>
</protein>
<proteinExistence type="predicted"/>
<sequence>MDNEKKIEQLVLTGIDTAKAMLDEYQLVVPFGIRAYKDNHDMKMNCSDDSDLQADWNEQINKVVTELKEYVKNENIFATVLVTDLQSDDSKGIGLQVESELSSVLFVYPYEKVKDEWVIDEPIQTDQLLTRVY</sequence>
<name>A0A3B0WVJ1_9ZZZZ</name>
<organism evidence="1">
    <name type="scientific">hydrothermal vent metagenome</name>
    <dbReference type="NCBI Taxonomy" id="652676"/>
    <lineage>
        <taxon>unclassified sequences</taxon>
        <taxon>metagenomes</taxon>
        <taxon>ecological metagenomes</taxon>
    </lineage>
</organism>
<accession>A0A3B0WVJ1</accession>
<dbReference type="AlphaFoldDB" id="A0A3B0WVJ1"/>
<gene>
    <name evidence="1" type="ORF">MNBD_GAMMA08-2865</name>
</gene>
<reference evidence="1" key="1">
    <citation type="submission" date="2018-06" db="EMBL/GenBank/DDBJ databases">
        <authorList>
            <person name="Zhirakovskaya E."/>
        </authorList>
    </citation>
    <scope>NUCLEOTIDE SEQUENCE</scope>
</reference>
<dbReference type="EMBL" id="UOFH01000120">
    <property type="protein sequence ID" value="VAW60048.1"/>
    <property type="molecule type" value="Genomic_DNA"/>
</dbReference>